<gene>
    <name evidence="2" type="ORF">PISMIDRAFT_675856</name>
</gene>
<protein>
    <submittedName>
        <fullName evidence="2">Uncharacterized protein</fullName>
    </submittedName>
</protein>
<reference evidence="2 3" key="1">
    <citation type="submission" date="2014-04" db="EMBL/GenBank/DDBJ databases">
        <authorList>
            <consortium name="DOE Joint Genome Institute"/>
            <person name="Kuo A."/>
            <person name="Kohler A."/>
            <person name="Costa M.D."/>
            <person name="Nagy L.G."/>
            <person name="Floudas D."/>
            <person name="Copeland A."/>
            <person name="Barry K.W."/>
            <person name="Cichocki N."/>
            <person name="Veneault-Fourrey C."/>
            <person name="LaButti K."/>
            <person name="Lindquist E.A."/>
            <person name="Lipzen A."/>
            <person name="Lundell T."/>
            <person name="Morin E."/>
            <person name="Murat C."/>
            <person name="Sun H."/>
            <person name="Tunlid A."/>
            <person name="Henrissat B."/>
            <person name="Grigoriev I.V."/>
            <person name="Hibbett D.S."/>
            <person name="Martin F."/>
            <person name="Nordberg H.P."/>
            <person name="Cantor M.N."/>
            <person name="Hua S.X."/>
        </authorList>
    </citation>
    <scope>NUCLEOTIDE SEQUENCE [LARGE SCALE GENOMIC DNA]</scope>
    <source>
        <strain evidence="2 3">441</strain>
    </source>
</reference>
<dbReference type="AlphaFoldDB" id="A0A0C9ZBB2"/>
<dbReference type="HOGENOM" id="CLU_2326397_0_0_1"/>
<keyword evidence="3" id="KW-1185">Reference proteome</keyword>
<proteinExistence type="predicted"/>
<dbReference type="Proteomes" id="UP000054018">
    <property type="component" value="Unassembled WGS sequence"/>
</dbReference>
<evidence type="ECO:0000313" key="3">
    <source>
        <dbReference type="Proteomes" id="UP000054018"/>
    </source>
</evidence>
<dbReference type="EMBL" id="KN833701">
    <property type="protein sequence ID" value="KIK26491.1"/>
    <property type="molecule type" value="Genomic_DNA"/>
</dbReference>
<feature type="region of interest" description="Disordered" evidence="1">
    <location>
        <begin position="19"/>
        <end position="55"/>
    </location>
</feature>
<feature type="non-terminal residue" evidence="2">
    <location>
        <position position="99"/>
    </location>
</feature>
<name>A0A0C9ZBB2_9AGAM</name>
<reference evidence="3" key="2">
    <citation type="submission" date="2015-01" db="EMBL/GenBank/DDBJ databases">
        <title>Evolutionary Origins and Diversification of the Mycorrhizal Mutualists.</title>
        <authorList>
            <consortium name="DOE Joint Genome Institute"/>
            <consortium name="Mycorrhizal Genomics Consortium"/>
            <person name="Kohler A."/>
            <person name="Kuo A."/>
            <person name="Nagy L.G."/>
            <person name="Floudas D."/>
            <person name="Copeland A."/>
            <person name="Barry K.W."/>
            <person name="Cichocki N."/>
            <person name="Veneault-Fourrey C."/>
            <person name="LaButti K."/>
            <person name="Lindquist E.A."/>
            <person name="Lipzen A."/>
            <person name="Lundell T."/>
            <person name="Morin E."/>
            <person name="Murat C."/>
            <person name="Riley R."/>
            <person name="Ohm R."/>
            <person name="Sun H."/>
            <person name="Tunlid A."/>
            <person name="Henrissat B."/>
            <person name="Grigoriev I.V."/>
            <person name="Hibbett D.S."/>
            <person name="Martin F."/>
        </authorList>
    </citation>
    <scope>NUCLEOTIDE SEQUENCE [LARGE SCALE GENOMIC DNA]</scope>
    <source>
        <strain evidence="3">441</strain>
    </source>
</reference>
<accession>A0A0C9ZBB2</accession>
<evidence type="ECO:0000313" key="2">
    <source>
        <dbReference type="EMBL" id="KIK26491.1"/>
    </source>
</evidence>
<dbReference type="OrthoDB" id="2649166at2759"/>
<sequence length="99" mass="11466">MLYDDEPYISRPRVHLSHHSAGEQLAMESSWRPPLGAEDISETSDTMFTESRGDDALYSDDCRPYPLPTTIEEMIVYPKPYQKRARRDIPISRNKCLYG</sequence>
<organism evidence="2 3">
    <name type="scientific">Pisolithus microcarpus 441</name>
    <dbReference type="NCBI Taxonomy" id="765257"/>
    <lineage>
        <taxon>Eukaryota</taxon>
        <taxon>Fungi</taxon>
        <taxon>Dikarya</taxon>
        <taxon>Basidiomycota</taxon>
        <taxon>Agaricomycotina</taxon>
        <taxon>Agaricomycetes</taxon>
        <taxon>Agaricomycetidae</taxon>
        <taxon>Boletales</taxon>
        <taxon>Sclerodermatineae</taxon>
        <taxon>Pisolithaceae</taxon>
        <taxon>Pisolithus</taxon>
    </lineage>
</organism>
<evidence type="ECO:0000256" key="1">
    <source>
        <dbReference type="SAM" id="MobiDB-lite"/>
    </source>
</evidence>